<reference evidence="3" key="1">
    <citation type="journal article" date="2019" name="Int. J. Syst. Evol. Microbiol.">
        <title>The Global Catalogue of Microorganisms (GCM) 10K type strain sequencing project: providing services to taxonomists for standard genome sequencing and annotation.</title>
        <authorList>
            <consortium name="The Broad Institute Genomics Platform"/>
            <consortium name="The Broad Institute Genome Sequencing Center for Infectious Disease"/>
            <person name="Wu L."/>
            <person name="Ma J."/>
        </authorList>
    </citation>
    <scope>NUCLEOTIDE SEQUENCE [LARGE SCALE GENOMIC DNA]</scope>
    <source>
        <strain evidence="3">KCTC 42282</strain>
    </source>
</reference>
<evidence type="ECO:0000256" key="1">
    <source>
        <dbReference type="SAM" id="MobiDB-lite"/>
    </source>
</evidence>
<evidence type="ECO:0000313" key="3">
    <source>
        <dbReference type="Proteomes" id="UP001595704"/>
    </source>
</evidence>
<dbReference type="RefSeq" id="WP_191318999.1">
    <property type="nucleotide sequence ID" value="NZ_BNCG01000005.1"/>
</dbReference>
<organism evidence="2 3">
    <name type="scientific">Camelimonas fluminis</name>
    <dbReference type="NCBI Taxonomy" id="1576911"/>
    <lineage>
        <taxon>Bacteria</taxon>
        <taxon>Pseudomonadati</taxon>
        <taxon>Pseudomonadota</taxon>
        <taxon>Alphaproteobacteria</taxon>
        <taxon>Hyphomicrobiales</taxon>
        <taxon>Chelatococcaceae</taxon>
        <taxon>Camelimonas</taxon>
    </lineage>
</organism>
<keyword evidence="3" id="KW-1185">Reference proteome</keyword>
<gene>
    <name evidence="2" type="ORF">ACFONL_14690</name>
</gene>
<dbReference type="EMBL" id="JBHRYC010000075">
    <property type="protein sequence ID" value="MFC3638591.1"/>
    <property type="molecule type" value="Genomic_DNA"/>
</dbReference>
<protein>
    <submittedName>
        <fullName evidence="2">Uncharacterized protein</fullName>
    </submittedName>
</protein>
<name>A0ABV7UJA8_9HYPH</name>
<comment type="caution">
    <text evidence="2">The sequence shown here is derived from an EMBL/GenBank/DDBJ whole genome shotgun (WGS) entry which is preliminary data.</text>
</comment>
<dbReference type="Proteomes" id="UP001595704">
    <property type="component" value="Unassembled WGS sequence"/>
</dbReference>
<feature type="region of interest" description="Disordered" evidence="1">
    <location>
        <begin position="92"/>
        <end position="113"/>
    </location>
</feature>
<sequence length="113" mass="12461">MGFGRRVSGKVLVSPKHFLKEVHDAELCFEDCGRIGAFVTLYEIWYEIWRLISRKYAVLWGVPAMAGEKALAAMGRLSHFLSHCHFGVTSGRLHSPLQPPSDGEAPGLAPKPA</sequence>
<evidence type="ECO:0000313" key="2">
    <source>
        <dbReference type="EMBL" id="MFC3638591.1"/>
    </source>
</evidence>
<accession>A0ABV7UJA8</accession>
<proteinExistence type="predicted"/>